<name>A0A8J4V700_9MYCE</name>
<feature type="compositionally biased region" description="Polar residues" evidence="6">
    <location>
        <begin position="128"/>
        <end position="138"/>
    </location>
</feature>
<dbReference type="InterPro" id="IPR045863">
    <property type="entry name" value="CorA_TM1_TM2"/>
</dbReference>
<evidence type="ECO:0000313" key="9">
    <source>
        <dbReference type="Proteomes" id="UP000695562"/>
    </source>
</evidence>
<evidence type="ECO:0000256" key="3">
    <source>
        <dbReference type="ARBA" id="ARBA00022692"/>
    </source>
</evidence>
<dbReference type="PANTHER" id="PTHR21535:SF51">
    <property type="entry name" value="MANGANESE RESISTANCE PROTEIN MNR2"/>
    <property type="match status" value="1"/>
</dbReference>
<evidence type="ECO:0000256" key="1">
    <source>
        <dbReference type="ARBA" id="ARBA00004141"/>
    </source>
</evidence>
<keyword evidence="3 7" id="KW-0812">Transmembrane</keyword>
<dbReference type="InterPro" id="IPR044089">
    <property type="entry name" value="Alr1-like"/>
</dbReference>
<reference evidence="8" key="1">
    <citation type="submission" date="2020-01" db="EMBL/GenBank/DDBJ databases">
        <title>Development of genomics and gene disruption for Polysphondylium violaceum indicates a role for the polyketide synthase stlB in stalk morphogenesis.</title>
        <authorList>
            <person name="Narita B."/>
            <person name="Kawabe Y."/>
            <person name="Kin K."/>
            <person name="Saito T."/>
            <person name="Gibbs R."/>
            <person name="Kuspa A."/>
            <person name="Muzny D."/>
            <person name="Queller D."/>
            <person name="Richards S."/>
            <person name="Strassman J."/>
            <person name="Sucgang R."/>
            <person name="Worley K."/>
            <person name="Schaap P."/>
        </authorList>
    </citation>
    <scope>NUCLEOTIDE SEQUENCE</scope>
    <source>
        <strain evidence="8">QSvi11</strain>
    </source>
</reference>
<proteinExistence type="inferred from homology"/>
<dbReference type="InterPro" id="IPR002523">
    <property type="entry name" value="MgTranspt_CorA/ZnTranspt_ZntB"/>
</dbReference>
<evidence type="ECO:0000256" key="6">
    <source>
        <dbReference type="SAM" id="MobiDB-lite"/>
    </source>
</evidence>
<dbReference type="Gene3D" id="3.30.460.20">
    <property type="entry name" value="CorA soluble domain-like"/>
    <property type="match status" value="1"/>
</dbReference>
<evidence type="ECO:0000256" key="7">
    <source>
        <dbReference type="SAM" id="Phobius"/>
    </source>
</evidence>
<feature type="transmembrane region" description="Helical" evidence="7">
    <location>
        <begin position="439"/>
        <end position="461"/>
    </location>
</feature>
<organism evidence="8 9">
    <name type="scientific">Polysphondylium violaceum</name>
    <dbReference type="NCBI Taxonomy" id="133409"/>
    <lineage>
        <taxon>Eukaryota</taxon>
        <taxon>Amoebozoa</taxon>
        <taxon>Evosea</taxon>
        <taxon>Eumycetozoa</taxon>
        <taxon>Dictyostelia</taxon>
        <taxon>Dictyosteliales</taxon>
        <taxon>Dictyosteliaceae</taxon>
        <taxon>Polysphondylium</taxon>
    </lineage>
</organism>
<evidence type="ECO:0000256" key="4">
    <source>
        <dbReference type="ARBA" id="ARBA00022989"/>
    </source>
</evidence>
<dbReference type="PANTHER" id="PTHR21535">
    <property type="entry name" value="MAGNESIUM AND COBALT TRANSPORT PROTEIN/MITOCHONDRIAL IMPORT INNER MEMBRANE TRANSLOCASE SUBUNIT TIM8"/>
    <property type="match status" value="1"/>
</dbReference>
<evidence type="ECO:0000256" key="2">
    <source>
        <dbReference type="ARBA" id="ARBA00009765"/>
    </source>
</evidence>
<keyword evidence="5 7" id="KW-0472">Membrane</keyword>
<dbReference type="EMBL" id="AJWJ01000064">
    <property type="protein sequence ID" value="KAF2076352.1"/>
    <property type="molecule type" value="Genomic_DNA"/>
</dbReference>
<dbReference type="GO" id="GO:0015095">
    <property type="term" value="F:magnesium ion transmembrane transporter activity"/>
    <property type="evidence" value="ECO:0007669"/>
    <property type="project" value="InterPro"/>
</dbReference>
<evidence type="ECO:0000313" key="8">
    <source>
        <dbReference type="EMBL" id="KAF2076352.1"/>
    </source>
</evidence>
<keyword evidence="4 7" id="KW-1133">Transmembrane helix</keyword>
<dbReference type="InterPro" id="IPR045861">
    <property type="entry name" value="CorA_cytoplasmic_dom"/>
</dbReference>
<feature type="compositionally biased region" description="Low complexity" evidence="6">
    <location>
        <begin position="96"/>
        <end position="109"/>
    </location>
</feature>
<dbReference type="CDD" id="cd12829">
    <property type="entry name" value="Alr1p-like"/>
    <property type="match status" value="1"/>
</dbReference>
<feature type="compositionally biased region" description="Basic residues" evidence="6">
    <location>
        <begin position="153"/>
        <end position="163"/>
    </location>
</feature>
<dbReference type="OrthoDB" id="18755at2759"/>
<dbReference type="SUPFAM" id="SSF144083">
    <property type="entry name" value="Magnesium transport protein CorA, transmembrane region"/>
    <property type="match status" value="1"/>
</dbReference>
<comment type="caution">
    <text evidence="8">The sequence shown here is derived from an EMBL/GenBank/DDBJ whole genome shotgun (WGS) entry which is preliminary data.</text>
</comment>
<dbReference type="Gene3D" id="1.20.58.340">
    <property type="entry name" value="Magnesium transport protein CorA, transmembrane region"/>
    <property type="match status" value="2"/>
</dbReference>
<accession>A0A8J4V700</accession>
<comment type="subcellular location">
    <subcellularLocation>
        <location evidence="1">Membrane</location>
        <topology evidence="1">Multi-pass membrane protein</topology>
    </subcellularLocation>
</comment>
<dbReference type="Proteomes" id="UP000695562">
    <property type="component" value="Unassembled WGS sequence"/>
</dbReference>
<evidence type="ECO:0000256" key="5">
    <source>
        <dbReference type="ARBA" id="ARBA00023136"/>
    </source>
</evidence>
<dbReference type="SUPFAM" id="SSF143865">
    <property type="entry name" value="CorA soluble domain-like"/>
    <property type="match status" value="1"/>
</dbReference>
<feature type="region of interest" description="Disordered" evidence="6">
    <location>
        <begin position="88"/>
        <end position="164"/>
    </location>
</feature>
<feature type="compositionally biased region" description="Low complexity" evidence="6">
    <location>
        <begin position="139"/>
        <end position="148"/>
    </location>
</feature>
<sequence length="495" mass="56604">MDKQPLLSDLHSYRTTPSFFNDHNQGANKHTILIISEVNDILNAYSFKELIALIRSIKLGDKLPKQKVNVDDNQEYFIIQSIPTTGSGANIEDIDSGGSDTDGNFSSGTDDSDTDDEDGKNSGAGAGHSTNSILHSKLTSTTTTTTTTANNISRRRKRHHDHTRRYMDEHHSIRLDKSSKNRVNSMLEISNLQHSSLWIDVMGLSREEIEYLGRELGLHHLTIEDIISADTSEKCEEYPNYIFIATSELQYSTNNDLKENGFYIVVFNEYVIVIHEKPLESFDDVLNTFRYLPDKRIPSSEWLLCSYFDAINEIFNKDTDQLFKEVTVLDDFCLKDEIEYSELYVRLGRATRRSTNLLSNLFMKFDILSSLLRQDFSKETLIYLNSINDRAIRLKQKIKLCEELLGNIHNVYISKVSLLLNEESHDLNISMSRFGTVSIIFMPLTLVAGIFGMNCKVLGFVDEYDSYGPFFIILASMLALAIATYFIFRKLDWIQ</sequence>
<dbReference type="GO" id="GO:0010961">
    <property type="term" value="P:intracellular magnesium ion homeostasis"/>
    <property type="evidence" value="ECO:0007669"/>
    <property type="project" value="TreeGrafter"/>
</dbReference>
<feature type="transmembrane region" description="Helical" evidence="7">
    <location>
        <begin position="467"/>
        <end position="488"/>
    </location>
</feature>
<comment type="similarity">
    <text evidence="2">Belongs to the CorA metal ion transporter (MIT) (TC 1.A.35) family.</text>
</comment>
<keyword evidence="9" id="KW-1185">Reference proteome</keyword>
<gene>
    <name evidence="8" type="ORF">CYY_002358</name>
</gene>
<dbReference type="Pfam" id="PF01544">
    <property type="entry name" value="CorA"/>
    <property type="match status" value="1"/>
</dbReference>
<dbReference type="GO" id="GO:0016020">
    <property type="term" value="C:membrane"/>
    <property type="evidence" value="ECO:0007669"/>
    <property type="project" value="UniProtKB-SubCell"/>
</dbReference>
<protein>
    <recommendedName>
        <fullName evidence="10">CorA family magnesium ion transporterr</fullName>
    </recommendedName>
</protein>
<dbReference type="AlphaFoldDB" id="A0A8J4V700"/>
<evidence type="ECO:0008006" key="10">
    <source>
        <dbReference type="Google" id="ProtNLM"/>
    </source>
</evidence>